<evidence type="ECO:0000256" key="1">
    <source>
        <dbReference type="SAM" id="MobiDB-lite"/>
    </source>
</evidence>
<dbReference type="RefSeq" id="WP_145179093.1">
    <property type="nucleotide sequence ID" value="NZ_CP037422.1"/>
</dbReference>
<organism evidence="2 3">
    <name type="scientific">Gimesia aquarii</name>
    <dbReference type="NCBI Taxonomy" id="2527964"/>
    <lineage>
        <taxon>Bacteria</taxon>
        <taxon>Pseudomonadati</taxon>
        <taxon>Planctomycetota</taxon>
        <taxon>Planctomycetia</taxon>
        <taxon>Planctomycetales</taxon>
        <taxon>Planctomycetaceae</taxon>
        <taxon>Gimesia</taxon>
    </lineage>
</organism>
<sequence>MPDSVLHVVLDANILSDFLYKKSTKAQERVPRSNNLIAAVMKSNWPRIKLYTPAICIAETLGIIDKYRFASWKGEFRSDPSILLTQDDYEEIRDTLFSMVNSGVLEQLEHEPKHALMSSVISPVNCDFNDESEGNKTIMMGATDCVIIGMATHLTSRLGEDSVILVTGDSRMAKVTKLAKKLSHEKAEELGITSNAKKLGIKWNNEIYPEVINLSEATDSELKIAFGGWPLPNSKISYQKKSDSTLKKSEKDELNKIWEEIKVQKEYRIWNFKKNELTEPTIDKLPYTKAIDAIQIQYAIKHGVYLMCKDISWSLLNRRKANKPSEPKSHVNEQFEQGSLFKDD</sequence>
<keyword evidence="3" id="KW-1185">Reference proteome</keyword>
<reference evidence="2 3" key="1">
    <citation type="submission" date="2019-03" db="EMBL/GenBank/DDBJ databases">
        <title>Deep-cultivation of Planctomycetes and their phenomic and genomic characterization uncovers novel biology.</title>
        <authorList>
            <person name="Wiegand S."/>
            <person name="Jogler M."/>
            <person name="Boedeker C."/>
            <person name="Pinto D."/>
            <person name="Vollmers J."/>
            <person name="Rivas-Marin E."/>
            <person name="Kohn T."/>
            <person name="Peeters S.H."/>
            <person name="Heuer A."/>
            <person name="Rast P."/>
            <person name="Oberbeckmann S."/>
            <person name="Bunk B."/>
            <person name="Jeske O."/>
            <person name="Meyerdierks A."/>
            <person name="Storesund J.E."/>
            <person name="Kallscheuer N."/>
            <person name="Luecker S."/>
            <person name="Lage O.M."/>
            <person name="Pohl T."/>
            <person name="Merkel B.J."/>
            <person name="Hornburger P."/>
            <person name="Mueller R.-W."/>
            <person name="Bruemmer F."/>
            <person name="Labrenz M."/>
            <person name="Spormann A.M."/>
            <person name="Op den Camp H."/>
            <person name="Overmann J."/>
            <person name="Amann R."/>
            <person name="Jetten M.S.M."/>
            <person name="Mascher T."/>
            <person name="Medema M.H."/>
            <person name="Devos D.P."/>
            <person name="Kaster A.-K."/>
            <person name="Ovreas L."/>
            <person name="Rohde M."/>
            <person name="Galperin M.Y."/>
            <person name="Jogler C."/>
        </authorList>
    </citation>
    <scope>NUCLEOTIDE SEQUENCE [LARGE SCALE GENOMIC DNA]</scope>
    <source>
        <strain evidence="2 3">V202</strain>
    </source>
</reference>
<dbReference type="Proteomes" id="UP000318384">
    <property type="component" value="Chromosome"/>
</dbReference>
<evidence type="ECO:0000313" key="3">
    <source>
        <dbReference type="Proteomes" id="UP000318384"/>
    </source>
</evidence>
<evidence type="ECO:0008006" key="4">
    <source>
        <dbReference type="Google" id="ProtNLM"/>
    </source>
</evidence>
<evidence type="ECO:0000313" key="2">
    <source>
        <dbReference type="EMBL" id="QDU11275.1"/>
    </source>
</evidence>
<dbReference type="AlphaFoldDB" id="A0A517X192"/>
<name>A0A517X192_9PLAN</name>
<accession>A0A517X192</accession>
<gene>
    <name evidence="2" type="ORF">V202x_46940</name>
</gene>
<feature type="compositionally biased region" description="Basic and acidic residues" evidence="1">
    <location>
        <begin position="323"/>
        <end position="333"/>
    </location>
</feature>
<protein>
    <recommendedName>
        <fullName evidence="4">PIN domain-containing protein</fullName>
    </recommendedName>
</protein>
<proteinExistence type="predicted"/>
<dbReference type="EMBL" id="CP037422">
    <property type="protein sequence ID" value="QDU11275.1"/>
    <property type="molecule type" value="Genomic_DNA"/>
</dbReference>
<feature type="region of interest" description="Disordered" evidence="1">
    <location>
        <begin position="322"/>
        <end position="344"/>
    </location>
</feature>